<dbReference type="RefSeq" id="WP_124794418.1">
    <property type="nucleotide sequence ID" value="NZ_RQYC01000005.1"/>
</dbReference>
<dbReference type="AlphaFoldDB" id="A0A3P2A6H1"/>
<accession>A0A3P2A6H1</accession>
<dbReference type="STRING" id="1121352.GCA_000620925_01652"/>
<name>A0A3P2A6H1_9NEIS</name>
<keyword evidence="1" id="KW-0812">Transmembrane</keyword>
<feature type="transmembrane region" description="Helical" evidence="1">
    <location>
        <begin position="80"/>
        <end position="102"/>
    </location>
</feature>
<keyword evidence="1" id="KW-0472">Membrane</keyword>
<feature type="transmembrane region" description="Helical" evidence="1">
    <location>
        <begin position="40"/>
        <end position="60"/>
    </location>
</feature>
<reference evidence="2 3" key="1">
    <citation type="submission" date="2018-11" db="EMBL/GenBank/DDBJ databases">
        <title>Genomes From Bacteria Associated with the Canine Oral Cavity: a Test Case for Automated Genome-Based Taxonomic Assignment.</title>
        <authorList>
            <person name="Coil D.A."/>
            <person name="Jospin G."/>
            <person name="Darling A.E."/>
            <person name="Wallis C."/>
            <person name="Davis I.J."/>
            <person name="Harris S."/>
            <person name="Eisen J.A."/>
            <person name="Holcombe L.J."/>
            <person name="O'Flynn C."/>
        </authorList>
    </citation>
    <scope>NUCLEOTIDE SEQUENCE [LARGE SCALE GENOMIC DNA]</scope>
    <source>
        <strain evidence="2 3">COT-280</strain>
    </source>
</reference>
<feature type="transmembrane region" description="Helical" evidence="1">
    <location>
        <begin position="12"/>
        <end position="34"/>
    </location>
</feature>
<protein>
    <submittedName>
        <fullName evidence="2">Uncharacterized protein</fullName>
    </submittedName>
</protein>
<proteinExistence type="predicted"/>
<comment type="caution">
    <text evidence="2">The sequence shown here is derived from an EMBL/GenBank/DDBJ whole genome shotgun (WGS) entry which is preliminary data.</text>
</comment>
<keyword evidence="1" id="KW-1133">Transmembrane helix</keyword>
<evidence type="ECO:0000313" key="2">
    <source>
        <dbReference type="EMBL" id="RRD90528.1"/>
    </source>
</evidence>
<evidence type="ECO:0000256" key="1">
    <source>
        <dbReference type="SAM" id="Phobius"/>
    </source>
</evidence>
<dbReference type="Proteomes" id="UP000269923">
    <property type="component" value="Unassembled WGS sequence"/>
</dbReference>
<sequence length="145" mass="17751">MNEQWAKWFFWYKTHIIVTVVNFLVVSLLIEIYQPFERTLGHYFFNGVIFLLNIECYNGWKEETFASFLNRVKKSKGWQYNHPLVGNYMLPPILLIFMGAYNDWMQCVFLIYVVNYFILYVPPTYWLMKKSYRILKFDFVKADRY</sequence>
<gene>
    <name evidence="2" type="ORF">EII21_04410</name>
</gene>
<dbReference type="EMBL" id="RQYC01000005">
    <property type="protein sequence ID" value="RRD90528.1"/>
    <property type="molecule type" value="Genomic_DNA"/>
</dbReference>
<keyword evidence="3" id="KW-1185">Reference proteome</keyword>
<organism evidence="2 3">
    <name type="scientific">Conchiformibius steedae</name>
    <dbReference type="NCBI Taxonomy" id="153493"/>
    <lineage>
        <taxon>Bacteria</taxon>
        <taxon>Pseudomonadati</taxon>
        <taxon>Pseudomonadota</taxon>
        <taxon>Betaproteobacteria</taxon>
        <taxon>Neisseriales</taxon>
        <taxon>Neisseriaceae</taxon>
        <taxon>Conchiformibius</taxon>
    </lineage>
</organism>
<feature type="transmembrane region" description="Helical" evidence="1">
    <location>
        <begin position="108"/>
        <end position="128"/>
    </location>
</feature>
<evidence type="ECO:0000313" key="3">
    <source>
        <dbReference type="Proteomes" id="UP000269923"/>
    </source>
</evidence>